<dbReference type="SMART" id="SM00345">
    <property type="entry name" value="HTH_GNTR"/>
    <property type="match status" value="1"/>
</dbReference>
<dbReference type="SUPFAM" id="SSF48008">
    <property type="entry name" value="GntR ligand-binding domain-like"/>
    <property type="match status" value="1"/>
</dbReference>
<dbReference type="Gene3D" id="1.20.120.530">
    <property type="entry name" value="GntR ligand-binding domain-like"/>
    <property type="match status" value="1"/>
</dbReference>
<accession>A0ABW1LCE6</accession>
<dbReference type="RefSeq" id="WP_377735482.1">
    <property type="nucleotide sequence ID" value="NZ_JBHSRI010000025.1"/>
</dbReference>
<dbReference type="Gene3D" id="1.10.10.10">
    <property type="entry name" value="Winged helix-like DNA-binding domain superfamily/Winged helix DNA-binding domain"/>
    <property type="match status" value="1"/>
</dbReference>
<dbReference type="SMART" id="SM00895">
    <property type="entry name" value="FCD"/>
    <property type="match status" value="1"/>
</dbReference>
<proteinExistence type="predicted"/>
<dbReference type="CDD" id="cd07377">
    <property type="entry name" value="WHTH_GntR"/>
    <property type="match status" value="1"/>
</dbReference>
<evidence type="ECO:0000259" key="4">
    <source>
        <dbReference type="PROSITE" id="PS50949"/>
    </source>
</evidence>
<organism evidence="5 6">
    <name type="scientific">Paenisporosarcina macmurdoensis</name>
    <dbReference type="NCBI Taxonomy" id="212659"/>
    <lineage>
        <taxon>Bacteria</taxon>
        <taxon>Bacillati</taxon>
        <taxon>Bacillota</taxon>
        <taxon>Bacilli</taxon>
        <taxon>Bacillales</taxon>
        <taxon>Caryophanaceae</taxon>
        <taxon>Paenisporosarcina</taxon>
    </lineage>
</organism>
<dbReference type="InterPro" id="IPR036390">
    <property type="entry name" value="WH_DNA-bd_sf"/>
</dbReference>
<dbReference type="InterPro" id="IPR036388">
    <property type="entry name" value="WH-like_DNA-bd_sf"/>
</dbReference>
<dbReference type="PANTHER" id="PTHR43537">
    <property type="entry name" value="TRANSCRIPTIONAL REGULATOR, GNTR FAMILY"/>
    <property type="match status" value="1"/>
</dbReference>
<evidence type="ECO:0000313" key="6">
    <source>
        <dbReference type="Proteomes" id="UP001596170"/>
    </source>
</evidence>
<protein>
    <submittedName>
        <fullName evidence="5">GntR family transcriptional regulator</fullName>
    </submittedName>
</protein>
<dbReference type="InterPro" id="IPR008920">
    <property type="entry name" value="TF_FadR/GntR_C"/>
</dbReference>
<comment type="caution">
    <text evidence="5">The sequence shown here is derived from an EMBL/GenBank/DDBJ whole genome shotgun (WGS) entry which is preliminary data.</text>
</comment>
<dbReference type="Pfam" id="PF00392">
    <property type="entry name" value="GntR"/>
    <property type="match status" value="1"/>
</dbReference>
<dbReference type="InterPro" id="IPR011711">
    <property type="entry name" value="GntR_C"/>
</dbReference>
<dbReference type="InterPro" id="IPR000524">
    <property type="entry name" value="Tscrpt_reg_HTH_GntR"/>
</dbReference>
<keyword evidence="1" id="KW-0805">Transcription regulation</keyword>
<dbReference type="Pfam" id="PF07729">
    <property type="entry name" value="FCD"/>
    <property type="match status" value="1"/>
</dbReference>
<dbReference type="PRINTS" id="PR00035">
    <property type="entry name" value="HTHGNTR"/>
</dbReference>
<feature type="domain" description="HTH gntR-type" evidence="4">
    <location>
        <begin position="13"/>
        <end position="80"/>
    </location>
</feature>
<dbReference type="PROSITE" id="PS50949">
    <property type="entry name" value="HTH_GNTR"/>
    <property type="match status" value="1"/>
</dbReference>
<dbReference type="PANTHER" id="PTHR43537:SF24">
    <property type="entry name" value="GLUCONATE OPERON TRANSCRIPTIONAL REPRESSOR"/>
    <property type="match status" value="1"/>
</dbReference>
<evidence type="ECO:0000256" key="1">
    <source>
        <dbReference type="ARBA" id="ARBA00023015"/>
    </source>
</evidence>
<keyword evidence="3" id="KW-0804">Transcription</keyword>
<evidence type="ECO:0000313" key="5">
    <source>
        <dbReference type="EMBL" id="MFC6040887.1"/>
    </source>
</evidence>
<keyword evidence="2" id="KW-0238">DNA-binding</keyword>
<dbReference type="SUPFAM" id="SSF46785">
    <property type="entry name" value="Winged helix' DNA-binding domain"/>
    <property type="match status" value="1"/>
</dbReference>
<evidence type="ECO:0000256" key="2">
    <source>
        <dbReference type="ARBA" id="ARBA00023125"/>
    </source>
</evidence>
<reference evidence="6" key="1">
    <citation type="journal article" date="2019" name="Int. J. Syst. Evol. Microbiol.">
        <title>The Global Catalogue of Microorganisms (GCM) 10K type strain sequencing project: providing services to taxonomists for standard genome sequencing and annotation.</title>
        <authorList>
            <consortium name="The Broad Institute Genomics Platform"/>
            <consortium name="The Broad Institute Genome Sequencing Center for Infectious Disease"/>
            <person name="Wu L."/>
            <person name="Ma J."/>
        </authorList>
    </citation>
    <scope>NUCLEOTIDE SEQUENCE [LARGE SCALE GENOMIC DNA]</scope>
    <source>
        <strain evidence="6">CCUG 54527</strain>
    </source>
</reference>
<sequence length="226" mass="25769">MPIPINHNKPIRISAKENAYNQLQQWIIDGTLRPEEKLNDTELAQALGVSRTPIRESLQLLEVQGFVEMFPGKATQVTNVKKEDIIDLLPPLAALQALSAELAVPNLNEVVIRNLEDTNERFSHAIQSEDHFSALKIDEEFHQIIVDVANNPYITSMVASLQAHVRRLFFHNSIVLTTYSIEQHATIIECLKIRDSARVSQLMRDNWLRAIEEFYTREKDSKDTGS</sequence>
<gene>
    <name evidence="5" type="ORF">ACFPYN_15780</name>
</gene>
<evidence type="ECO:0000256" key="3">
    <source>
        <dbReference type="ARBA" id="ARBA00023163"/>
    </source>
</evidence>
<keyword evidence="6" id="KW-1185">Reference proteome</keyword>
<name>A0ABW1LCE6_9BACL</name>
<dbReference type="EMBL" id="JBHSRI010000025">
    <property type="protein sequence ID" value="MFC6040887.1"/>
    <property type="molecule type" value="Genomic_DNA"/>
</dbReference>
<dbReference type="Proteomes" id="UP001596170">
    <property type="component" value="Unassembled WGS sequence"/>
</dbReference>